<dbReference type="Pfam" id="PF08241">
    <property type="entry name" value="Methyltransf_11"/>
    <property type="match status" value="1"/>
</dbReference>
<name>A0A951QDH2_9CYAN</name>
<reference evidence="2" key="2">
    <citation type="journal article" date="2022" name="Microbiol. Resour. Announc.">
        <title>Metagenome Sequencing to Explore Phylogenomics of Terrestrial Cyanobacteria.</title>
        <authorList>
            <person name="Ward R.D."/>
            <person name="Stajich J.E."/>
            <person name="Johansen J.R."/>
            <person name="Huntemann M."/>
            <person name="Clum A."/>
            <person name="Foster B."/>
            <person name="Foster B."/>
            <person name="Roux S."/>
            <person name="Palaniappan K."/>
            <person name="Varghese N."/>
            <person name="Mukherjee S."/>
            <person name="Reddy T.B.K."/>
            <person name="Daum C."/>
            <person name="Copeland A."/>
            <person name="Chen I.A."/>
            <person name="Ivanova N.N."/>
            <person name="Kyrpides N.C."/>
            <person name="Shapiro N."/>
            <person name="Eloe-Fadrosh E.A."/>
            <person name="Pietrasiak N."/>
        </authorList>
    </citation>
    <scope>NUCLEOTIDE SEQUENCE</scope>
    <source>
        <strain evidence="2">UHER 2000/2452</strain>
    </source>
</reference>
<comment type="caution">
    <text evidence="2">The sequence shown here is derived from an EMBL/GenBank/DDBJ whole genome shotgun (WGS) entry which is preliminary data.</text>
</comment>
<dbReference type="InterPro" id="IPR029063">
    <property type="entry name" value="SAM-dependent_MTases_sf"/>
</dbReference>
<organism evidence="2 3">
    <name type="scientific">Drouetiella hepatica Uher 2000/2452</name>
    <dbReference type="NCBI Taxonomy" id="904376"/>
    <lineage>
        <taxon>Bacteria</taxon>
        <taxon>Bacillati</taxon>
        <taxon>Cyanobacteriota</taxon>
        <taxon>Cyanophyceae</taxon>
        <taxon>Oculatellales</taxon>
        <taxon>Oculatellaceae</taxon>
        <taxon>Drouetiella</taxon>
    </lineage>
</organism>
<accession>A0A951QDH2</accession>
<keyword evidence="2" id="KW-0808">Transferase</keyword>
<dbReference type="CDD" id="cd02440">
    <property type="entry name" value="AdoMet_MTases"/>
    <property type="match status" value="1"/>
</dbReference>
<evidence type="ECO:0000259" key="1">
    <source>
        <dbReference type="Pfam" id="PF08241"/>
    </source>
</evidence>
<reference evidence="2" key="1">
    <citation type="submission" date="2021-05" db="EMBL/GenBank/DDBJ databases">
        <authorList>
            <person name="Pietrasiak N."/>
            <person name="Ward R."/>
            <person name="Stajich J.E."/>
            <person name="Kurbessoian T."/>
        </authorList>
    </citation>
    <scope>NUCLEOTIDE SEQUENCE</scope>
    <source>
        <strain evidence="2">UHER 2000/2452</strain>
    </source>
</reference>
<dbReference type="AlphaFoldDB" id="A0A951QDH2"/>
<feature type="domain" description="Methyltransferase type 11" evidence="1">
    <location>
        <begin position="81"/>
        <end position="137"/>
    </location>
</feature>
<keyword evidence="2" id="KW-0489">Methyltransferase</keyword>
<evidence type="ECO:0000313" key="2">
    <source>
        <dbReference type="EMBL" id="MBW4660797.1"/>
    </source>
</evidence>
<proteinExistence type="predicted"/>
<dbReference type="Proteomes" id="UP000757435">
    <property type="component" value="Unassembled WGS sequence"/>
</dbReference>
<protein>
    <submittedName>
        <fullName evidence="2">Class I SAM-dependent methyltransferase</fullName>
    </submittedName>
</protein>
<sequence>MSDKNVTYFSENTWYQKKVLTLDTYTYCRMCIESELKGCHSLLDIGNGGFFNYEISSLDRVVILDVCIDEGAKYGDNVIPIRGNALDFDIEEKFDVIVLQMLIHHVTGHSPEESVKNLEAILTSCARHLTPSGRILIVESTVPGWFHFLEKIAFRLLHRIWNFPHPLTFQHSARQLLRSAVKVGLSIDEYTLIPMGKWVVIFGLLVPSALTPVQPVKLLLSNPPAI</sequence>
<dbReference type="GO" id="GO:0032259">
    <property type="term" value="P:methylation"/>
    <property type="evidence" value="ECO:0007669"/>
    <property type="project" value="UniProtKB-KW"/>
</dbReference>
<evidence type="ECO:0000313" key="3">
    <source>
        <dbReference type="Proteomes" id="UP000757435"/>
    </source>
</evidence>
<dbReference type="SUPFAM" id="SSF53335">
    <property type="entry name" value="S-adenosyl-L-methionine-dependent methyltransferases"/>
    <property type="match status" value="1"/>
</dbReference>
<dbReference type="EMBL" id="JAHHHD010000026">
    <property type="protein sequence ID" value="MBW4660797.1"/>
    <property type="molecule type" value="Genomic_DNA"/>
</dbReference>
<dbReference type="InterPro" id="IPR013216">
    <property type="entry name" value="Methyltransf_11"/>
</dbReference>
<dbReference type="Gene3D" id="3.40.50.150">
    <property type="entry name" value="Vaccinia Virus protein VP39"/>
    <property type="match status" value="1"/>
</dbReference>
<dbReference type="GO" id="GO:0008757">
    <property type="term" value="F:S-adenosylmethionine-dependent methyltransferase activity"/>
    <property type="evidence" value="ECO:0007669"/>
    <property type="project" value="InterPro"/>
</dbReference>
<gene>
    <name evidence="2" type="ORF">KME15_19150</name>
</gene>